<proteinExistence type="predicted"/>
<dbReference type="Proteomes" id="UP001386437">
    <property type="component" value="Unassembled WGS sequence"/>
</dbReference>
<keyword evidence="2" id="KW-1185">Reference proteome</keyword>
<name>A0ABU8INY3_9BURK</name>
<organism evidence="1 2">
    <name type="scientific">Paraburkholderia bengalensis</name>
    <dbReference type="NCBI Taxonomy" id="2747562"/>
    <lineage>
        <taxon>Bacteria</taxon>
        <taxon>Pseudomonadati</taxon>
        <taxon>Pseudomonadota</taxon>
        <taxon>Betaproteobacteria</taxon>
        <taxon>Burkholderiales</taxon>
        <taxon>Burkholderiaceae</taxon>
        <taxon>Paraburkholderia</taxon>
    </lineage>
</organism>
<dbReference type="RefSeq" id="WP_336597570.1">
    <property type="nucleotide sequence ID" value="NZ_JACFYJ010000009.1"/>
</dbReference>
<sequence>MHNNINELKALSKAVTDTVFDPDLVEYPHLFIKRTYTDDEMGSYDDPIVRFVDPYIIEERYQKHHETGFTLPVSRNSTPRSLKIFSGVHKPVPNSRLKYVGWKRPKGADLVTCVEPDEWIDLDTGEILTTAMARKRGAIPYPSISLRMVTTQVVFHQCPPSKRDFLSYILKLRNRRGGLVVDLKSALDKWIDYKHPKIDSTDRSRKRDSLQKFLYKYEIMTDNQTFTQELQVMANATKTGNVREAARFVNVLPVKGKPGCDLCPSLCPD</sequence>
<evidence type="ECO:0000313" key="1">
    <source>
        <dbReference type="EMBL" id="MEI5997209.1"/>
    </source>
</evidence>
<protein>
    <submittedName>
        <fullName evidence="1">Uncharacterized protein</fullName>
    </submittedName>
</protein>
<gene>
    <name evidence="1" type="ORF">H3V53_08335</name>
</gene>
<reference evidence="1 2" key="1">
    <citation type="journal article" date="2022" name="Arch. Microbiol.">
        <title>Paraburkholderia bengalensis sp. nov. isolated from roots of Oryza sativa, IR64.</title>
        <authorList>
            <person name="Nag P."/>
            <person name="Mondal N."/>
            <person name="Sarkar J."/>
            <person name="Das S."/>
        </authorList>
    </citation>
    <scope>NUCLEOTIDE SEQUENCE [LARGE SCALE GENOMIC DNA]</scope>
    <source>
        <strain evidence="1 2">IR64_4_BI</strain>
    </source>
</reference>
<dbReference type="EMBL" id="JACFYJ010000009">
    <property type="protein sequence ID" value="MEI5997209.1"/>
    <property type="molecule type" value="Genomic_DNA"/>
</dbReference>
<accession>A0ABU8INY3</accession>
<evidence type="ECO:0000313" key="2">
    <source>
        <dbReference type="Proteomes" id="UP001386437"/>
    </source>
</evidence>
<comment type="caution">
    <text evidence="1">The sequence shown here is derived from an EMBL/GenBank/DDBJ whole genome shotgun (WGS) entry which is preliminary data.</text>
</comment>